<feature type="signal peptide" evidence="2">
    <location>
        <begin position="1"/>
        <end position="34"/>
    </location>
</feature>
<feature type="chain" id="PRO_5015573403" evidence="2">
    <location>
        <begin position="35"/>
        <end position="391"/>
    </location>
</feature>
<accession>A0A2S8FMX6</accession>
<comment type="caution">
    <text evidence="3">The sequence shown here is derived from an EMBL/GenBank/DDBJ whole genome shotgun (WGS) entry which is preliminary data.</text>
</comment>
<dbReference type="RefSeq" id="WP_105353273.1">
    <property type="nucleotide sequence ID" value="NZ_PUIA01000035.1"/>
</dbReference>
<dbReference type="PANTHER" id="PTHR43143:SF5">
    <property type="entry name" value="SECRETED PROTEIN"/>
    <property type="match status" value="1"/>
</dbReference>
<dbReference type="EMBL" id="PUIA01000035">
    <property type="protein sequence ID" value="PQO33477.1"/>
    <property type="molecule type" value="Genomic_DNA"/>
</dbReference>
<organism evidence="3 4">
    <name type="scientific">Blastopirellula marina</name>
    <dbReference type="NCBI Taxonomy" id="124"/>
    <lineage>
        <taxon>Bacteria</taxon>
        <taxon>Pseudomonadati</taxon>
        <taxon>Planctomycetota</taxon>
        <taxon>Planctomycetia</taxon>
        <taxon>Pirellulales</taxon>
        <taxon>Pirellulaceae</taxon>
        <taxon>Blastopirellula</taxon>
    </lineage>
</organism>
<sequence length="391" mass="43263">MTHSRSTYASLSRRAFNRGLASLPLLGMASSLSAAETPRPIHLPEDPSRGILEGWTIALFPDTQNYAKYGKNQKNFERMCQWVLEQQDAWRIGLVMHEGDFVEQNNIAEGGGRGWGDQHSQSQWESAKRALGRLEGNVPIVFATGNHDYGIRNAETRETQVNDYFGMTDNKLVSDGQGGGILIEAGKNATGKPTLENAAYEVRVPDGRKLLIVALEWGPRREAVAWAKQLVGQERYRQHTGILLVHDFVTPESQRDGQDGNRKRSGNPHTYPTGRDGDTHDGEDLWQGLVHDAPQFQLVLNGHEMGSHVGRRTDPNAAGMPVHQMLFNAQGLGGGSAEKGNGGDGWMRLLTFEPDGVTLTVRTFSPLKLDEGKSPWWNHPAWCFSLPIQPV</sequence>
<dbReference type="Gene3D" id="3.60.21.10">
    <property type="match status" value="1"/>
</dbReference>
<name>A0A2S8FMX6_9BACT</name>
<dbReference type="SUPFAM" id="SSF56300">
    <property type="entry name" value="Metallo-dependent phosphatases"/>
    <property type="match status" value="1"/>
</dbReference>
<dbReference type="PANTHER" id="PTHR43143">
    <property type="entry name" value="METALLOPHOSPHOESTERASE, CALCINEURIN SUPERFAMILY"/>
    <property type="match status" value="1"/>
</dbReference>
<evidence type="ECO:0000256" key="1">
    <source>
        <dbReference type="SAM" id="MobiDB-lite"/>
    </source>
</evidence>
<feature type="compositionally biased region" description="Basic and acidic residues" evidence="1">
    <location>
        <begin position="253"/>
        <end position="262"/>
    </location>
</feature>
<proteinExistence type="predicted"/>
<dbReference type="Proteomes" id="UP000240009">
    <property type="component" value="Unassembled WGS sequence"/>
</dbReference>
<evidence type="ECO:0000313" key="4">
    <source>
        <dbReference type="Proteomes" id="UP000240009"/>
    </source>
</evidence>
<dbReference type="InterPro" id="IPR051918">
    <property type="entry name" value="STPP_CPPED1"/>
</dbReference>
<dbReference type="InterPro" id="IPR029052">
    <property type="entry name" value="Metallo-depent_PP-like"/>
</dbReference>
<gene>
    <name evidence="3" type="ORF">C5Y96_11605</name>
</gene>
<feature type="region of interest" description="Disordered" evidence="1">
    <location>
        <begin position="248"/>
        <end position="285"/>
    </location>
</feature>
<protein>
    <submittedName>
        <fullName evidence="3">Serine/threonine protein phosphatase</fullName>
    </submittedName>
</protein>
<evidence type="ECO:0000313" key="3">
    <source>
        <dbReference type="EMBL" id="PQO33477.1"/>
    </source>
</evidence>
<reference evidence="3 4" key="1">
    <citation type="submission" date="2018-02" db="EMBL/GenBank/DDBJ databases">
        <title>Comparative genomes isolates from brazilian mangrove.</title>
        <authorList>
            <person name="Araujo J.E."/>
            <person name="Taketani R.G."/>
            <person name="Silva M.C.P."/>
            <person name="Loureco M.V."/>
            <person name="Andreote F.D."/>
        </authorList>
    </citation>
    <scope>NUCLEOTIDE SEQUENCE [LARGE SCALE GENOMIC DNA]</scope>
    <source>
        <strain evidence="3 4">HEX-2 MGV</strain>
    </source>
</reference>
<dbReference type="OrthoDB" id="9772095at2"/>
<evidence type="ECO:0000256" key="2">
    <source>
        <dbReference type="SAM" id="SignalP"/>
    </source>
</evidence>
<keyword evidence="2" id="KW-0732">Signal</keyword>
<dbReference type="AlphaFoldDB" id="A0A2S8FMX6"/>